<evidence type="ECO:0000256" key="2">
    <source>
        <dbReference type="ARBA" id="ARBA00022529"/>
    </source>
</evidence>
<name>A0ABN1HXZ0_9SPHN</name>
<dbReference type="SUPFAM" id="SSF53955">
    <property type="entry name" value="Lysozyme-like"/>
    <property type="match status" value="1"/>
</dbReference>
<dbReference type="PANTHER" id="PTHR38107:SF3">
    <property type="entry name" value="LYSOZYME RRRD-RELATED"/>
    <property type="match status" value="1"/>
</dbReference>
<evidence type="ECO:0000313" key="8">
    <source>
        <dbReference type="Proteomes" id="UP001500238"/>
    </source>
</evidence>
<evidence type="ECO:0000256" key="6">
    <source>
        <dbReference type="RuleBase" id="RU003788"/>
    </source>
</evidence>
<comment type="caution">
    <text evidence="7">The sequence shown here is derived from an EMBL/GenBank/DDBJ whole genome shotgun (WGS) entry which is preliminary data.</text>
</comment>
<dbReference type="InterPro" id="IPR034690">
    <property type="entry name" value="Endolysin_T4_type"/>
</dbReference>
<sequence length="218" mass="23008">MTAPAPAPSAAKPGIVRKTLTAVIGSAIGAAALFVRVPAEESGRTVAAKVERDQTITLRHVAGPRYLKAYLDIVRVPTACDGITKGVTIGKTYTPAQCDAMLETALIAHAEPIMRCAPGLYGRGNQAAAVVSLAYNMGTGAICASTLVRRINAGDWAGAAASFAAWNKVTVSAKEVAAYRRRGETCVPKAADRWSCTVKGLTDRRDRERRLFVQGLPL</sequence>
<dbReference type="Gene3D" id="1.10.530.40">
    <property type="match status" value="1"/>
</dbReference>
<comment type="similarity">
    <text evidence="6">Belongs to the glycosyl hydrolase 24 family.</text>
</comment>
<accession>A0ABN1HXZ0</accession>
<evidence type="ECO:0000256" key="1">
    <source>
        <dbReference type="ARBA" id="ARBA00000632"/>
    </source>
</evidence>
<keyword evidence="5 6" id="KW-0326">Glycosidase</keyword>
<keyword evidence="8" id="KW-1185">Reference proteome</keyword>
<dbReference type="InterPro" id="IPR002196">
    <property type="entry name" value="Glyco_hydro_24"/>
</dbReference>
<proteinExistence type="inferred from homology"/>
<dbReference type="Pfam" id="PF00959">
    <property type="entry name" value="Phage_lysozyme"/>
    <property type="match status" value="1"/>
</dbReference>
<dbReference type="InterPro" id="IPR023346">
    <property type="entry name" value="Lysozyme-like_dom_sf"/>
</dbReference>
<evidence type="ECO:0000256" key="4">
    <source>
        <dbReference type="ARBA" id="ARBA00022801"/>
    </source>
</evidence>
<keyword evidence="2 6" id="KW-0929">Antimicrobial</keyword>
<dbReference type="RefSeq" id="WP_163958387.1">
    <property type="nucleotide sequence ID" value="NZ_BAAAES010000009.1"/>
</dbReference>
<gene>
    <name evidence="7" type="ORF">GCM10009102_25050</name>
</gene>
<dbReference type="Proteomes" id="UP001500238">
    <property type="component" value="Unassembled WGS sequence"/>
</dbReference>
<evidence type="ECO:0000256" key="5">
    <source>
        <dbReference type="ARBA" id="ARBA00023295"/>
    </source>
</evidence>
<protein>
    <recommendedName>
        <fullName evidence="6">Lysozyme</fullName>
        <ecNumber evidence="6">3.2.1.17</ecNumber>
    </recommendedName>
</protein>
<evidence type="ECO:0000313" key="7">
    <source>
        <dbReference type="EMBL" id="GAA0672707.1"/>
    </source>
</evidence>
<organism evidence="7 8">
    <name type="scientific">Sphingomonas insulae</name>
    <dbReference type="NCBI Taxonomy" id="424800"/>
    <lineage>
        <taxon>Bacteria</taxon>
        <taxon>Pseudomonadati</taxon>
        <taxon>Pseudomonadota</taxon>
        <taxon>Alphaproteobacteria</taxon>
        <taxon>Sphingomonadales</taxon>
        <taxon>Sphingomonadaceae</taxon>
        <taxon>Sphingomonas</taxon>
    </lineage>
</organism>
<dbReference type="InterPro" id="IPR051018">
    <property type="entry name" value="Bacteriophage_GH24"/>
</dbReference>
<evidence type="ECO:0000256" key="3">
    <source>
        <dbReference type="ARBA" id="ARBA00022638"/>
    </source>
</evidence>
<dbReference type="EMBL" id="BAAAES010000009">
    <property type="protein sequence ID" value="GAA0672707.1"/>
    <property type="molecule type" value="Genomic_DNA"/>
</dbReference>
<keyword evidence="4 6" id="KW-0378">Hydrolase</keyword>
<reference evidence="7 8" key="1">
    <citation type="journal article" date="2019" name="Int. J. Syst. Evol. Microbiol.">
        <title>The Global Catalogue of Microorganisms (GCM) 10K type strain sequencing project: providing services to taxonomists for standard genome sequencing and annotation.</title>
        <authorList>
            <consortium name="The Broad Institute Genomics Platform"/>
            <consortium name="The Broad Institute Genome Sequencing Center for Infectious Disease"/>
            <person name="Wu L."/>
            <person name="Ma J."/>
        </authorList>
    </citation>
    <scope>NUCLEOTIDE SEQUENCE [LARGE SCALE GENOMIC DNA]</scope>
    <source>
        <strain evidence="7 8">JCM 14603</strain>
    </source>
</reference>
<dbReference type="InterPro" id="IPR023347">
    <property type="entry name" value="Lysozyme_dom_sf"/>
</dbReference>
<keyword evidence="3 6" id="KW-0081">Bacteriolytic enzyme</keyword>
<dbReference type="HAMAP" id="MF_04110">
    <property type="entry name" value="ENDOLYSIN_T4"/>
    <property type="match status" value="1"/>
</dbReference>
<dbReference type="EC" id="3.2.1.17" evidence="6"/>
<comment type="catalytic activity">
    <reaction evidence="1 6">
        <text>Hydrolysis of (1-&gt;4)-beta-linkages between N-acetylmuramic acid and N-acetyl-D-glucosamine residues in a peptidoglycan and between N-acetyl-D-glucosamine residues in chitodextrins.</text>
        <dbReference type="EC" id="3.2.1.17"/>
    </reaction>
</comment>
<dbReference type="PANTHER" id="PTHR38107">
    <property type="match status" value="1"/>
</dbReference>